<name>A0A7G9KZS0_9SPHN</name>
<proteinExistence type="predicted"/>
<accession>A0A7G9KZS0</accession>
<evidence type="ECO:0008006" key="4">
    <source>
        <dbReference type="Google" id="ProtNLM"/>
    </source>
</evidence>
<keyword evidence="1" id="KW-1133">Transmembrane helix</keyword>
<reference evidence="2 3" key="1">
    <citation type="submission" date="2020-08" db="EMBL/GenBank/DDBJ databases">
        <title>Sphingomonas sp. sand1-3 16S ribosomal RNA gene Genome sequencing and assembly.</title>
        <authorList>
            <person name="Kang M."/>
        </authorList>
    </citation>
    <scope>NUCLEOTIDE SEQUENCE [LARGE SCALE GENOMIC DNA]</scope>
    <source>
        <strain evidence="3">sand1-3</strain>
    </source>
</reference>
<organism evidence="2 3">
    <name type="scientific">Sphingomonas sabuli</name>
    <dbReference type="NCBI Taxonomy" id="2764186"/>
    <lineage>
        <taxon>Bacteria</taxon>
        <taxon>Pseudomonadati</taxon>
        <taxon>Pseudomonadota</taxon>
        <taxon>Alphaproteobacteria</taxon>
        <taxon>Sphingomonadales</taxon>
        <taxon>Sphingomonadaceae</taxon>
        <taxon>Sphingomonas</taxon>
    </lineage>
</organism>
<dbReference type="KEGG" id="ssau:H8M03_07355"/>
<keyword evidence="1" id="KW-0472">Membrane</keyword>
<evidence type="ECO:0000313" key="2">
    <source>
        <dbReference type="EMBL" id="QNM81869.1"/>
    </source>
</evidence>
<evidence type="ECO:0000256" key="1">
    <source>
        <dbReference type="SAM" id="Phobius"/>
    </source>
</evidence>
<dbReference type="Proteomes" id="UP000515861">
    <property type="component" value="Chromosome"/>
</dbReference>
<dbReference type="AlphaFoldDB" id="A0A7G9KZS0"/>
<keyword evidence="3" id="KW-1185">Reference proteome</keyword>
<evidence type="ECO:0000313" key="3">
    <source>
        <dbReference type="Proteomes" id="UP000515861"/>
    </source>
</evidence>
<feature type="transmembrane region" description="Helical" evidence="1">
    <location>
        <begin position="113"/>
        <end position="132"/>
    </location>
</feature>
<protein>
    <recommendedName>
        <fullName evidence="4">DUF2231 domain-containing protein</fullName>
    </recommendedName>
</protein>
<feature type="transmembrane region" description="Helical" evidence="1">
    <location>
        <begin position="80"/>
        <end position="101"/>
    </location>
</feature>
<gene>
    <name evidence="2" type="ORF">H8M03_07355</name>
</gene>
<feature type="transmembrane region" description="Helical" evidence="1">
    <location>
        <begin position="12"/>
        <end position="30"/>
    </location>
</feature>
<feature type="transmembrane region" description="Helical" evidence="1">
    <location>
        <begin position="50"/>
        <end position="68"/>
    </location>
</feature>
<dbReference type="EMBL" id="CP060697">
    <property type="protein sequence ID" value="QNM81869.1"/>
    <property type="molecule type" value="Genomic_DNA"/>
</dbReference>
<sequence length="141" mass="15347">MTERYANDHPESAAYAIILGFIVPLALGALLSDWRFALTYEIQWLNFADWLVAGSLVGGGIALAWALIRTTLAGRWSYRPAAIAVLLLAAFMVMQFVNALIHSKDNFATMPGGLILSIITTILAIAAAWTGLRTDRRGIVQ</sequence>
<dbReference type="RefSeq" id="WP_187478825.1">
    <property type="nucleotide sequence ID" value="NZ_CP060697.1"/>
</dbReference>
<keyword evidence="1" id="KW-0812">Transmembrane</keyword>